<sequence>MLHQHLAQSFAESLLQKSVPDDDGEAEETPPPPPARSNNRPAPAVFTAGRRRRRIARDSARPRSGTAPHLTSESQQSGCVVELSPTFATRYPVMDTPTKGALDPTFNPSPTVTPTADGKKKSYGLFDKFKSKECNEKEDATKMVPTSLFPDDALKSPKALRFLDVPGAAESFAQGLGSYEDGNVFGVGRSQAQTLSPMGPVGEQSDLGGGVTAERQTKFKEEDIGDSTISDATASSTSNLRFWKKDPSKKALKNQVLDLITPSLGASRPKTAGRETESSSQDEDWQDNGVGYHSDGDLAPQPRRLRSDELANRGKRRQKKKYPKALQRMTPISEGASPLLQNDYTYHSAGEDDDVELDLISEYGRSSRAGTRPGTVPMTRSLTMSVIPRIEITGPEAQGYEELHDEPYGRQYEVPSSLLVRQNRLEDRYAVRKVVAKEEEKYKQQVDSASFMAKRPVHNVFGERSASNFFDQAPPVLAPQSSLQEMERVLLTNTEERTKMDAEKDRLEKEHHKLKSDFDNLKHRSLIPFCNKCNHPLGSDHEHNTGVQEANGDKDIDGHSDAGSIEYGTDEEIEICTAKPISVMRVTPGMVKMVDIPPRKKAVPAQAPQQSQQNQSLGVAKAKYKLRPKHPSYYKNQAKWEPLAPAPVGGGEEHGVAPPVPPKDPKRGSGRKGEGKGGRT</sequence>
<feature type="coiled-coil region" evidence="1">
    <location>
        <begin position="497"/>
        <end position="524"/>
    </location>
</feature>
<proteinExistence type="predicted"/>
<feature type="compositionally biased region" description="Basic and acidic residues" evidence="2">
    <location>
        <begin position="551"/>
        <end position="560"/>
    </location>
</feature>
<protein>
    <submittedName>
        <fullName evidence="3">Uncharacterized protein</fullName>
    </submittedName>
</protein>
<evidence type="ECO:0000313" key="4">
    <source>
        <dbReference type="Proteomes" id="UP000800097"/>
    </source>
</evidence>
<dbReference type="RefSeq" id="XP_033657620.1">
    <property type="nucleotide sequence ID" value="XM_033800602.1"/>
</dbReference>
<feature type="compositionally biased region" description="Low complexity" evidence="2">
    <location>
        <begin position="36"/>
        <end position="48"/>
    </location>
</feature>
<accession>A0A6A6JU28</accession>
<dbReference type="EMBL" id="ML986485">
    <property type="protein sequence ID" value="KAF2280082.1"/>
    <property type="molecule type" value="Genomic_DNA"/>
</dbReference>
<feature type="compositionally biased region" description="Basic residues" evidence="2">
    <location>
        <begin position="622"/>
        <end position="632"/>
    </location>
</feature>
<feature type="region of interest" description="Disordered" evidence="2">
    <location>
        <begin position="541"/>
        <end position="564"/>
    </location>
</feature>
<reference evidence="3" key="1">
    <citation type="journal article" date="2020" name="Stud. Mycol.">
        <title>101 Dothideomycetes genomes: a test case for predicting lifestyles and emergence of pathogens.</title>
        <authorList>
            <person name="Haridas S."/>
            <person name="Albert R."/>
            <person name="Binder M."/>
            <person name="Bloem J."/>
            <person name="Labutti K."/>
            <person name="Salamov A."/>
            <person name="Andreopoulos B."/>
            <person name="Baker S."/>
            <person name="Barry K."/>
            <person name="Bills G."/>
            <person name="Bluhm B."/>
            <person name="Cannon C."/>
            <person name="Castanera R."/>
            <person name="Culley D."/>
            <person name="Daum C."/>
            <person name="Ezra D."/>
            <person name="Gonzalez J."/>
            <person name="Henrissat B."/>
            <person name="Kuo A."/>
            <person name="Liang C."/>
            <person name="Lipzen A."/>
            <person name="Lutzoni F."/>
            <person name="Magnuson J."/>
            <person name="Mondo S."/>
            <person name="Nolan M."/>
            <person name="Ohm R."/>
            <person name="Pangilinan J."/>
            <person name="Park H.-J."/>
            <person name="Ramirez L."/>
            <person name="Alfaro M."/>
            <person name="Sun H."/>
            <person name="Tritt A."/>
            <person name="Yoshinaga Y."/>
            <person name="Zwiers L.-H."/>
            <person name="Turgeon B."/>
            <person name="Goodwin S."/>
            <person name="Spatafora J."/>
            <person name="Crous P."/>
            <person name="Grigoriev I."/>
        </authorList>
    </citation>
    <scope>NUCLEOTIDE SEQUENCE</scope>
    <source>
        <strain evidence="3">CBS 379.55</strain>
    </source>
</reference>
<feature type="compositionally biased region" description="Low complexity" evidence="2">
    <location>
        <begin position="604"/>
        <end position="616"/>
    </location>
</feature>
<organism evidence="3 4">
    <name type="scientific">Westerdykella ornata</name>
    <dbReference type="NCBI Taxonomy" id="318751"/>
    <lineage>
        <taxon>Eukaryota</taxon>
        <taxon>Fungi</taxon>
        <taxon>Dikarya</taxon>
        <taxon>Ascomycota</taxon>
        <taxon>Pezizomycotina</taxon>
        <taxon>Dothideomycetes</taxon>
        <taxon>Pleosporomycetidae</taxon>
        <taxon>Pleosporales</taxon>
        <taxon>Sporormiaceae</taxon>
        <taxon>Westerdykella</taxon>
    </lineage>
</organism>
<dbReference type="GeneID" id="54553777"/>
<feature type="region of interest" description="Disordered" evidence="2">
    <location>
        <begin position="92"/>
        <end position="122"/>
    </location>
</feature>
<dbReference type="OrthoDB" id="3790861at2759"/>
<evidence type="ECO:0000256" key="2">
    <source>
        <dbReference type="SAM" id="MobiDB-lite"/>
    </source>
</evidence>
<dbReference type="Proteomes" id="UP000800097">
    <property type="component" value="Unassembled WGS sequence"/>
</dbReference>
<keyword evidence="4" id="KW-1185">Reference proteome</keyword>
<feature type="compositionally biased region" description="Polar residues" evidence="2">
    <location>
        <begin position="1"/>
        <end position="11"/>
    </location>
</feature>
<feature type="compositionally biased region" description="Low complexity" evidence="2">
    <location>
        <begin position="226"/>
        <end position="238"/>
    </location>
</feature>
<feature type="region of interest" description="Disordered" evidence="2">
    <location>
        <begin position="262"/>
        <end position="338"/>
    </location>
</feature>
<feature type="compositionally biased region" description="Basic and acidic residues" evidence="2">
    <location>
        <begin position="663"/>
        <end position="680"/>
    </location>
</feature>
<feature type="compositionally biased region" description="Polar residues" evidence="2">
    <location>
        <begin position="69"/>
        <end position="78"/>
    </location>
</feature>
<feature type="region of interest" description="Disordered" evidence="2">
    <location>
        <begin position="1"/>
        <end position="78"/>
    </location>
</feature>
<gene>
    <name evidence="3" type="ORF">EI97DRAFT_455008</name>
</gene>
<feature type="region of interest" description="Disordered" evidence="2">
    <location>
        <begin position="600"/>
        <end position="680"/>
    </location>
</feature>
<name>A0A6A6JU28_WESOR</name>
<feature type="compositionally biased region" description="Basic residues" evidence="2">
    <location>
        <begin position="313"/>
        <end position="323"/>
    </location>
</feature>
<dbReference type="AlphaFoldDB" id="A0A6A6JU28"/>
<evidence type="ECO:0000313" key="3">
    <source>
        <dbReference type="EMBL" id="KAF2280082.1"/>
    </source>
</evidence>
<feature type="region of interest" description="Disordered" evidence="2">
    <location>
        <begin position="194"/>
        <end position="245"/>
    </location>
</feature>
<evidence type="ECO:0000256" key="1">
    <source>
        <dbReference type="SAM" id="Coils"/>
    </source>
</evidence>
<keyword evidence="1" id="KW-0175">Coiled coil</keyword>